<evidence type="ECO:0000256" key="3">
    <source>
        <dbReference type="ARBA" id="ARBA00013208"/>
    </source>
</evidence>
<dbReference type="EC" id="3.4.21.89" evidence="3"/>
<dbReference type="PANTHER" id="PTHR43390">
    <property type="entry name" value="SIGNAL PEPTIDASE I"/>
    <property type="match status" value="1"/>
</dbReference>
<dbReference type="GO" id="GO:0006465">
    <property type="term" value="P:signal peptide processing"/>
    <property type="evidence" value="ECO:0007669"/>
    <property type="project" value="InterPro"/>
</dbReference>
<protein>
    <recommendedName>
        <fullName evidence="3">signal peptidase I</fullName>
        <ecNumber evidence="3">3.4.21.89</ecNumber>
    </recommendedName>
</protein>
<evidence type="ECO:0000256" key="5">
    <source>
        <dbReference type="SAM" id="Phobius"/>
    </source>
</evidence>
<evidence type="ECO:0000256" key="2">
    <source>
        <dbReference type="ARBA" id="ARBA00009370"/>
    </source>
</evidence>
<dbReference type="PROSITE" id="PS00761">
    <property type="entry name" value="SPASE_I_3"/>
    <property type="match status" value="1"/>
</dbReference>
<reference evidence="7" key="1">
    <citation type="submission" date="2018-05" db="EMBL/GenBank/DDBJ databases">
        <authorList>
            <person name="Lanie J.A."/>
            <person name="Ng W.-L."/>
            <person name="Kazmierczak K.M."/>
            <person name="Andrzejewski T.M."/>
            <person name="Davidsen T.M."/>
            <person name="Wayne K.J."/>
            <person name="Tettelin H."/>
            <person name="Glass J.I."/>
            <person name="Rusch D."/>
            <person name="Podicherti R."/>
            <person name="Tsui H.-C.T."/>
            <person name="Winkler M.E."/>
        </authorList>
    </citation>
    <scope>NUCLEOTIDE SEQUENCE</scope>
</reference>
<dbReference type="CDD" id="cd06530">
    <property type="entry name" value="S26_SPase_I"/>
    <property type="match status" value="1"/>
</dbReference>
<gene>
    <name evidence="7" type="ORF">METZ01_LOCUS40336</name>
</gene>
<dbReference type="EMBL" id="UINC01001727">
    <property type="protein sequence ID" value="SUZ87482.1"/>
    <property type="molecule type" value="Genomic_DNA"/>
</dbReference>
<dbReference type="InterPro" id="IPR000223">
    <property type="entry name" value="Pept_S26A_signal_pept_1"/>
</dbReference>
<dbReference type="NCBIfam" id="TIGR02227">
    <property type="entry name" value="sigpep_I_bact"/>
    <property type="match status" value="1"/>
</dbReference>
<comment type="similarity">
    <text evidence="2">Belongs to the peptidase S26 family.</text>
</comment>
<evidence type="ECO:0000256" key="4">
    <source>
        <dbReference type="ARBA" id="ARBA00022801"/>
    </source>
</evidence>
<dbReference type="AlphaFoldDB" id="A0A381R733"/>
<organism evidence="7">
    <name type="scientific">marine metagenome</name>
    <dbReference type="NCBI Taxonomy" id="408172"/>
    <lineage>
        <taxon>unclassified sequences</taxon>
        <taxon>metagenomes</taxon>
        <taxon>ecological metagenomes</taxon>
    </lineage>
</organism>
<dbReference type="SUPFAM" id="SSF51306">
    <property type="entry name" value="LexA/Signal peptidase"/>
    <property type="match status" value="1"/>
</dbReference>
<keyword evidence="5" id="KW-0472">Membrane</keyword>
<keyword evidence="4" id="KW-0378">Hydrolase</keyword>
<dbReference type="Gene3D" id="2.10.109.10">
    <property type="entry name" value="Umud Fragment, subunit A"/>
    <property type="match status" value="1"/>
</dbReference>
<proteinExistence type="inferred from homology"/>
<keyword evidence="5" id="KW-1133">Transmembrane helix</keyword>
<dbReference type="PROSITE" id="PS00760">
    <property type="entry name" value="SPASE_I_2"/>
    <property type="match status" value="1"/>
</dbReference>
<dbReference type="PRINTS" id="PR00727">
    <property type="entry name" value="LEADERPTASE"/>
</dbReference>
<dbReference type="InterPro" id="IPR019757">
    <property type="entry name" value="Pept_S26A_signal_pept_1_Lys-AS"/>
</dbReference>
<name>A0A381R733_9ZZZZ</name>
<dbReference type="Pfam" id="PF10502">
    <property type="entry name" value="Peptidase_S26"/>
    <property type="match status" value="1"/>
</dbReference>
<dbReference type="PANTHER" id="PTHR43390:SF1">
    <property type="entry name" value="CHLOROPLAST PROCESSING PEPTIDASE"/>
    <property type="match status" value="1"/>
</dbReference>
<evidence type="ECO:0000256" key="1">
    <source>
        <dbReference type="ARBA" id="ARBA00000677"/>
    </source>
</evidence>
<comment type="catalytic activity">
    <reaction evidence="1">
        <text>Cleavage of hydrophobic, N-terminal signal or leader sequences from secreted and periplasmic proteins.</text>
        <dbReference type="EC" id="3.4.21.89"/>
    </reaction>
</comment>
<feature type="domain" description="Peptidase S26" evidence="6">
    <location>
        <begin position="12"/>
        <end position="207"/>
    </location>
</feature>
<feature type="transmembrane region" description="Helical" evidence="5">
    <location>
        <begin position="18"/>
        <end position="38"/>
    </location>
</feature>
<dbReference type="InterPro" id="IPR019533">
    <property type="entry name" value="Peptidase_S26"/>
</dbReference>
<dbReference type="GO" id="GO:0016020">
    <property type="term" value="C:membrane"/>
    <property type="evidence" value="ECO:0007669"/>
    <property type="project" value="InterPro"/>
</dbReference>
<dbReference type="InterPro" id="IPR036286">
    <property type="entry name" value="LexA/Signal_pep-like_sf"/>
</dbReference>
<accession>A0A381R733</accession>
<sequence length="233" mass="27072">MTSAEKQPNAVIEWVKSILIALVLFFFLRSFLLQTFVITSGSMEETLLVGDMLVANRAAIGSQIPFTDIRIPGYSSPKRGDVIVFDPPHETEIKLVKRLVGMPGDTLEMQDQVLFLNGERLDEPYVKHTNRQDEAGMPPWMEWQPDYLLAGVDRSSYSPTRDNWGPIVIPEDRYFMLGDNRETSLDSRYWGLLEGWRLEGRVVFTYFSYNRDSFRPFPWVREIRWDRIARAID</sequence>
<evidence type="ECO:0000259" key="6">
    <source>
        <dbReference type="Pfam" id="PF10502"/>
    </source>
</evidence>
<dbReference type="GO" id="GO:0004252">
    <property type="term" value="F:serine-type endopeptidase activity"/>
    <property type="evidence" value="ECO:0007669"/>
    <property type="project" value="InterPro"/>
</dbReference>
<dbReference type="InterPro" id="IPR019758">
    <property type="entry name" value="Pept_S26A_signal_pept_1_CS"/>
</dbReference>
<evidence type="ECO:0000313" key="7">
    <source>
        <dbReference type="EMBL" id="SUZ87482.1"/>
    </source>
</evidence>
<keyword evidence="5" id="KW-0812">Transmembrane</keyword>
<dbReference type="GO" id="GO:0009003">
    <property type="term" value="F:signal peptidase activity"/>
    <property type="evidence" value="ECO:0007669"/>
    <property type="project" value="UniProtKB-EC"/>
</dbReference>